<name>A0A507C4D9_9FUNG</name>
<gene>
    <name evidence="1" type="ORF">SeLEV6574_g08324</name>
</gene>
<dbReference type="Proteomes" id="UP000320475">
    <property type="component" value="Unassembled WGS sequence"/>
</dbReference>
<sequence>MYNYALSDIPDVKIPGDLSLVAAEAGKPVGFIKCSRNVDVQFLLTHFEVTNVFCISIFALAHSGPIGLLEIF</sequence>
<organism evidence="1 2">
    <name type="scientific">Synchytrium endobioticum</name>
    <dbReference type="NCBI Taxonomy" id="286115"/>
    <lineage>
        <taxon>Eukaryota</taxon>
        <taxon>Fungi</taxon>
        <taxon>Fungi incertae sedis</taxon>
        <taxon>Chytridiomycota</taxon>
        <taxon>Chytridiomycota incertae sedis</taxon>
        <taxon>Chytridiomycetes</taxon>
        <taxon>Synchytriales</taxon>
        <taxon>Synchytriaceae</taxon>
        <taxon>Synchytrium</taxon>
    </lineage>
</organism>
<dbReference type="EMBL" id="QEAM01000850">
    <property type="protein sequence ID" value="TPX33959.1"/>
    <property type="molecule type" value="Genomic_DNA"/>
</dbReference>
<dbReference type="VEuPathDB" id="FungiDB:SeMB42_g01210"/>
<comment type="caution">
    <text evidence="1">The sequence shown here is derived from an EMBL/GenBank/DDBJ whole genome shotgun (WGS) entry which is preliminary data.</text>
</comment>
<dbReference type="OrthoDB" id="382863at2759"/>
<dbReference type="AlphaFoldDB" id="A0A507C4D9"/>
<accession>A0A507C4D9</accession>
<evidence type="ECO:0000313" key="2">
    <source>
        <dbReference type="Proteomes" id="UP000320475"/>
    </source>
</evidence>
<evidence type="ECO:0000313" key="1">
    <source>
        <dbReference type="EMBL" id="TPX33959.1"/>
    </source>
</evidence>
<protein>
    <submittedName>
        <fullName evidence="1">Uncharacterized protein</fullName>
    </submittedName>
</protein>
<reference evidence="1 2" key="1">
    <citation type="journal article" date="2019" name="Sci. Rep.">
        <title>Comparative genomics of chytrid fungi reveal insights into the obligate biotrophic and pathogenic lifestyle of Synchytrium endobioticum.</title>
        <authorList>
            <person name="van de Vossenberg B.T.L.H."/>
            <person name="Warris S."/>
            <person name="Nguyen H.D.T."/>
            <person name="van Gent-Pelzer M.P.E."/>
            <person name="Joly D.L."/>
            <person name="van de Geest H.C."/>
            <person name="Bonants P.J.M."/>
            <person name="Smith D.S."/>
            <person name="Levesque C.A."/>
            <person name="van der Lee T.A.J."/>
        </authorList>
    </citation>
    <scope>NUCLEOTIDE SEQUENCE [LARGE SCALE GENOMIC DNA]</scope>
    <source>
        <strain evidence="1 2">LEV6574</strain>
    </source>
</reference>
<proteinExistence type="predicted"/>